<dbReference type="RefSeq" id="WP_055060503.1">
    <property type="nucleotide sequence ID" value="NZ_CZBP01000037.1"/>
</dbReference>
<accession>A0A174VPS8</accession>
<reference evidence="1 2" key="1">
    <citation type="submission" date="2015-09" db="EMBL/GenBank/DDBJ databases">
        <authorList>
            <consortium name="Pathogen Informatics"/>
        </authorList>
    </citation>
    <scope>NUCLEOTIDE SEQUENCE [LARGE SCALE GENOMIC DNA]</scope>
    <source>
        <strain evidence="1 2">2789STDY5834957</strain>
    </source>
</reference>
<organism evidence="1 2">
    <name type="scientific">Blautia obeum</name>
    <dbReference type="NCBI Taxonomy" id="40520"/>
    <lineage>
        <taxon>Bacteria</taxon>
        <taxon>Bacillati</taxon>
        <taxon>Bacillota</taxon>
        <taxon>Clostridia</taxon>
        <taxon>Lachnospirales</taxon>
        <taxon>Lachnospiraceae</taxon>
        <taxon>Blautia</taxon>
    </lineage>
</organism>
<proteinExistence type="predicted"/>
<dbReference type="EMBL" id="CZBP01000037">
    <property type="protein sequence ID" value="CUQ36804.1"/>
    <property type="molecule type" value="Genomic_DNA"/>
</dbReference>
<sequence>MKRNLTYIPNVNVKAEEQVESLRRLVAKKKANDEKIPKELLRTQYKNPYEKLLKEIRDCAGKVLYLQTIGSLRFNRDVDGQSCYRQLMAFLNERNSGEFGRCSWQLLMSEYNVDGYIHHIESIRKSVLDIWMEYWQKHCITYMTSESIGMNGMGLPRIYNTLTKNFLIDVENNTWEEHPEWLRENTAKVG</sequence>
<evidence type="ECO:0000313" key="2">
    <source>
        <dbReference type="Proteomes" id="UP000095762"/>
    </source>
</evidence>
<dbReference type="AlphaFoldDB" id="A0A174VPS8"/>
<dbReference type="Proteomes" id="UP000095762">
    <property type="component" value="Unassembled WGS sequence"/>
</dbReference>
<evidence type="ECO:0000313" key="1">
    <source>
        <dbReference type="EMBL" id="CUQ36804.1"/>
    </source>
</evidence>
<gene>
    <name evidence="1" type="ORF">ERS852569_03424</name>
</gene>
<name>A0A174VPS8_9FIRM</name>
<protein>
    <submittedName>
        <fullName evidence="1">Uncharacterized protein</fullName>
    </submittedName>
</protein>